<comment type="caution">
    <text evidence="1">The sequence shown here is derived from an EMBL/GenBank/DDBJ whole genome shotgun (WGS) entry which is preliminary data.</text>
</comment>
<name>A0ABQ2GDA7_9DEIO</name>
<accession>A0ABQ2GDA7</accession>
<protein>
    <recommendedName>
        <fullName evidence="3">Lipoprotein</fullName>
    </recommendedName>
</protein>
<evidence type="ECO:0000313" key="2">
    <source>
        <dbReference type="Proteomes" id="UP000639973"/>
    </source>
</evidence>
<dbReference type="EMBL" id="BMOL01000012">
    <property type="protein sequence ID" value="GGL86288.1"/>
    <property type="molecule type" value="Genomic_DNA"/>
</dbReference>
<organism evidence="1 2">
    <name type="scientific">Deinococcus aerolatus</name>
    <dbReference type="NCBI Taxonomy" id="522487"/>
    <lineage>
        <taxon>Bacteria</taxon>
        <taxon>Thermotogati</taxon>
        <taxon>Deinococcota</taxon>
        <taxon>Deinococci</taxon>
        <taxon>Deinococcales</taxon>
        <taxon>Deinococcaceae</taxon>
        <taxon>Deinococcus</taxon>
    </lineage>
</organism>
<sequence length="197" mass="21168">MLALGIGLVACAPAQTRGKLSNDVAFTPTGQESATICANEPRVGEGGLLLCNEGTDTASREAPYLLSCPEFALKNDGATLMVQDSSLQMALTRFDPTAYFVSYYADLLLRFPEEGLVSADSIESVPEVLIDNVRRVRVTVTQAGKSDMILIKNAQVTPVRYDPAQPLKLIVRGDGPSPWPEVTIEASKGLIIAPIFR</sequence>
<reference evidence="2" key="1">
    <citation type="journal article" date="2019" name="Int. J. Syst. Evol. Microbiol.">
        <title>The Global Catalogue of Microorganisms (GCM) 10K type strain sequencing project: providing services to taxonomists for standard genome sequencing and annotation.</title>
        <authorList>
            <consortium name="The Broad Institute Genomics Platform"/>
            <consortium name="The Broad Institute Genome Sequencing Center for Infectious Disease"/>
            <person name="Wu L."/>
            <person name="Ma J."/>
        </authorList>
    </citation>
    <scope>NUCLEOTIDE SEQUENCE [LARGE SCALE GENOMIC DNA]</scope>
    <source>
        <strain evidence="2">JCM 15442</strain>
    </source>
</reference>
<proteinExistence type="predicted"/>
<dbReference type="Proteomes" id="UP000639973">
    <property type="component" value="Unassembled WGS sequence"/>
</dbReference>
<evidence type="ECO:0008006" key="3">
    <source>
        <dbReference type="Google" id="ProtNLM"/>
    </source>
</evidence>
<gene>
    <name evidence="1" type="ORF">GCM10010840_25270</name>
</gene>
<keyword evidence="2" id="KW-1185">Reference proteome</keyword>
<evidence type="ECO:0000313" key="1">
    <source>
        <dbReference type="EMBL" id="GGL86288.1"/>
    </source>
</evidence>